<dbReference type="RefSeq" id="WP_050354766.1">
    <property type="nucleotide sequence ID" value="NZ_LGSS01000004.1"/>
</dbReference>
<dbReference type="Pfam" id="PF07495">
    <property type="entry name" value="Y_Y_Y"/>
    <property type="match status" value="1"/>
</dbReference>
<keyword evidence="8" id="KW-0902">Two-component regulatory system</keyword>
<dbReference type="GO" id="GO:0000155">
    <property type="term" value="F:phosphorelay sensor kinase activity"/>
    <property type="evidence" value="ECO:0007669"/>
    <property type="project" value="InterPro"/>
</dbReference>
<dbReference type="InterPro" id="IPR013783">
    <property type="entry name" value="Ig-like_fold"/>
</dbReference>
<dbReference type="Pfam" id="PF07494">
    <property type="entry name" value="Reg_prop"/>
    <property type="match status" value="10"/>
</dbReference>
<keyword evidence="6 11" id="KW-0418">Kinase</keyword>
<dbReference type="InterPro" id="IPR011123">
    <property type="entry name" value="Y_Y_Y"/>
</dbReference>
<dbReference type="Gene3D" id="1.10.287.130">
    <property type="match status" value="1"/>
</dbReference>
<feature type="transmembrane region" description="Helical" evidence="9">
    <location>
        <begin position="803"/>
        <end position="824"/>
    </location>
</feature>
<evidence type="ECO:0000256" key="1">
    <source>
        <dbReference type="ARBA" id="ARBA00000085"/>
    </source>
</evidence>
<dbReference type="Proteomes" id="UP000037267">
    <property type="component" value="Unassembled WGS sequence"/>
</dbReference>
<dbReference type="InterPro" id="IPR011110">
    <property type="entry name" value="Reg_prop"/>
</dbReference>
<dbReference type="EC" id="2.7.13.3" evidence="2"/>
<comment type="catalytic activity">
    <reaction evidence="1">
        <text>ATP + protein L-histidine = ADP + protein N-phospho-L-histidine.</text>
        <dbReference type="EC" id="2.7.13.3"/>
    </reaction>
</comment>
<dbReference type="PRINTS" id="PR00344">
    <property type="entry name" value="BCTRLSENSOR"/>
</dbReference>
<reference evidence="12" key="1">
    <citation type="submission" date="2015-07" db="EMBL/GenBank/DDBJ databases">
        <title>Draft genome sequence of the purine-degrading Gottschalkia purinilyticum DSM 1384 (formerly Clostridium purinilyticum).</title>
        <authorList>
            <person name="Poehlein A."/>
            <person name="Schiel-Bengelsdorf B."/>
            <person name="Bengelsdorf F.R."/>
            <person name="Daniel R."/>
            <person name="Duerre P."/>
        </authorList>
    </citation>
    <scope>NUCLEOTIDE SEQUENCE [LARGE SCALE GENOMIC DNA]</scope>
    <source>
        <strain evidence="12">DSM 1384</strain>
    </source>
</reference>
<dbReference type="InterPro" id="IPR003594">
    <property type="entry name" value="HATPase_dom"/>
</dbReference>
<evidence type="ECO:0000256" key="6">
    <source>
        <dbReference type="ARBA" id="ARBA00022777"/>
    </source>
</evidence>
<dbReference type="SUPFAM" id="SSF47384">
    <property type="entry name" value="Homodimeric domain of signal transducing histidine kinase"/>
    <property type="match status" value="1"/>
</dbReference>
<accession>A0A0L0WCK6</accession>
<dbReference type="SUPFAM" id="SSF55874">
    <property type="entry name" value="ATPase domain of HSP90 chaperone/DNA topoisomerase II/histidine kinase"/>
    <property type="match status" value="1"/>
</dbReference>
<dbReference type="OrthoDB" id="9813151at2"/>
<sequence length="1137" mass="130559">MINKKRILCLLLTFVIVIFNTGYTYAIENYINFMTLTEKDNLSQGTVRRILQDKEGYMWFGTNDGLNKYNGNDIKVYKEGRFTQNSLPENYITALNIDKDGMLWVGTSKGLTKFNQKRQDYSHFQFNSFDLKSISSNKVEDILIDRDGDMFIATEDAGINKFIKRKGHFKRYTNNPSNPKSISNNRVNVMYEDKRGKIWVGTNYGLNEFDKKTESFKHYKHDPNNPYSISGNNITAITEDNKGNIWIGTEKDGLNKLDRNTGKFTVFKKSDNKNQDKKVDYSIGSNNITSLLKDKSGTIWIGTTGAGLAFYDSENNRFVKYSADFNTPYGIMSSNIQTIYQDQNDIIWVGTQDSGVSRFNPNAPFSAYKKNIVFEDSLNDNVVLSVYKDEEGIVWAGTREGGLNKVDLKNRKVKYYDTSNSKIGSNAIYSIHEDKKGILWLGTDRGISAFNKNTEEFKIYGNDYNNKSKLSITDKVNTVYRDLEENIWVGTREGLYLLDEETGKAKRKYTVSDGLSSDFIKTIYEDSDGILWMGTIHGGLIRFNKYRNEFKTYQNVSGNNESISSNYILDITEDEEKNLWLATDNGLNKFNKETGVFDVFSEKDGLITVTIRGILAEGRYLWVSTANGIFKFDTKLEKVVANFDVMDGLQGKEFLSGSAYKSKDGDLIFGGTNGFNIVNPQKIDIQYKVPRVKLGVMKTHYDDDIDLENLKQKEVELSYRQNFFTFNFNVLDFKNTDNNRYKYMLEGFDDKWQDNGGRNYASYTNLSPGKYVLKVKGANSDGVWNDIGASVKIKINPPYWRTWWAYCIYILIIIIIVYLSLNYVKLLGKMISEKTSQLDKTNKYLMEEVEKRRKAELVLKEKLKENEELFNEKMEIEKFRNDFFVNLSHELRTPLNLILGTLQVSKHYLKEDKISYSSEKLGGHLDLIKKNCYRLQRVVNNIIDVSKIDSKQYKLNVKKVNIVSLVEETVLSATEYARQKELELLIDTDVEEKYIYCDPVEIERVVLNLISNALKFTPKNGNIWVDILGEDDDYVSISVKDNGMGIPKDKQKVIFERFKQADKKDYQGSGIGLSLTKSLIEMHGGSIELVSEENKGSEFIIKLPVNNEDIYDTDNISSHINETIDESTDVKVEMSEI</sequence>
<evidence type="ECO:0000259" key="10">
    <source>
        <dbReference type="PROSITE" id="PS50109"/>
    </source>
</evidence>
<organism evidence="11 12">
    <name type="scientific">Gottschalkia purinilytica</name>
    <name type="common">Clostridium purinilyticum</name>
    <dbReference type="NCBI Taxonomy" id="1503"/>
    <lineage>
        <taxon>Bacteria</taxon>
        <taxon>Bacillati</taxon>
        <taxon>Bacillota</taxon>
        <taxon>Tissierellia</taxon>
        <taxon>Tissierellales</taxon>
        <taxon>Gottschalkiaceae</taxon>
        <taxon>Gottschalkia</taxon>
    </lineage>
</organism>
<dbReference type="InterPro" id="IPR005467">
    <property type="entry name" value="His_kinase_dom"/>
</dbReference>
<evidence type="ECO:0000313" key="12">
    <source>
        <dbReference type="Proteomes" id="UP000037267"/>
    </source>
</evidence>
<proteinExistence type="predicted"/>
<dbReference type="GO" id="GO:0005524">
    <property type="term" value="F:ATP binding"/>
    <property type="evidence" value="ECO:0007669"/>
    <property type="project" value="UniProtKB-KW"/>
</dbReference>
<keyword evidence="7" id="KW-0067">ATP-binding</keyword>
<dbReference type="Gene3D" id="2.130.10.10">
    <property type="entry name" value="YVTN repeat-like/Quinoprotein amine dehydrogenase"/>
    <property type="match status" value="4"/>
</dbReference>
<keyword evidence="12" id="KW-1185">Reference proteome</keyword>
<evidence type="ECO:0000256" key="8">
    <source>
        <dbReference type="ARBA" id="ARBA00023012"/>
    </source>
</evidence>
<dbReference type="EMBL" id="LGSS01000004">
    <property type="protein sequence ID" value="KNF09198.1"/>
    <property type="molecule type" value="Genomic_DNA"/>
</dbReference>
<dbReference type="Pfam" id="PF00512">
    <property type="entry name" value="HisKA"/>
    <property type="match status" value="1"/>
</dbReference>
<dbReference type="CDD" id="cd00082">
    <property type="entry name" value="HisKA"/>
    <property type="match status" value="1"/>
</dbReference>
<dbReference type="InterPro" id="IPR003661">
    <property type="entry name" value="HisK_dim/P_dom"/>
</dbReference>
<dbReference type="InterPro" id="IPR036890">
    <property type="entry name" value="HATPase_C_sf"/>
</dbReference>
<name>A0A0L0WCK6_GOTPU</name>
<dbReference type="Pfam" id="PF02518">
    <property type="entry name" value="HATPase_c"/>
    <property type="match status" value="1"/>
</dbReference>
<dbReference type="PATRIC" id="fig|1503.3.peg.2474"/>
<evidence type="ECO:0000313" key="11">
    <source>
        <dbReference type="EMBL" id="KNF09198.1"/>
    </source>
</evidence>
<keyword evidence="4 11" id="KW-0808">Transferase</keyword>
<dbReference type="SMART" id="SM00387">
    <property type="entry name" value="HATPase_c"/>
    <property type="match status" value="1"/>
</dbReference>
<feature type="domain" description="Histidine kinase" evidence="10">
    <location>
        <begin position="886"/>
        <end position="1107"/>
    </location>
</feature>
<dbReference type="SUPFAM" id="SSF63829">
    <property type="entry name" value="Calcium-dependent phosphotriesterase"/>
    <property type="match status" value="3"/>
</dbReference>
<dbReference type="CDD" id="cd16922">
    <property type="entry name" value="HATPase_EvgS-ArcB-TorS-like"/>
    <property type="match status" value="1"/>
</dbReference>
<dbReference type="PANTHER" id="PTHR43547">
    <property type="entry name" value="TWO-COMPONENT HISTIDINE KINASE"/>
    <property type="match status" value="1"/>
</dbReference>
<keyword evidence="9" id="KW-1133">Transmembrane helix</keyword>
<comment type="caution">
    <text evidence="11">The sequence shown here is derived from an EMBL/GenBank/DDBJ whole genome shotgun (WGS) entry which is preliminary data.</text>
</comment>
<dbReference type="InterPro" id="IPR004358">
    <property type="entry name" value="Sig_transdc_His_kin-like_C"/>
</dbReference>
<evidence type="ECO:0000256" key="7">
    <source>
        <dbReference type="ARBA" id="ARBA00022840"/>
    </source>
</evidence>
<keyword evidence="5" id="KW-0547">Nucleotide-binding</keyword>
<dbReference type="Gene3D" id="3.30.565.10">
    <property type="entry name" value="Histidine kinase-like ATPase, C-terminal domain"/>
    <property type="match status" value="1"/>
</dbReference>
<dbReference type="InterPro" id="IPR036097">
    <property type="entry name" value="HisK_dim/P_sf"/>
</dbReference>
<protein>
    <recommendedName>
        <fullName evidence="2">histidine kinase</fullName>
        <ecNumber evidence="2">2.7.13.3</ecNumber>
    </recommendedName>
</protein>
<dbReference type="PANTHER" id="PTHR43547:SF2">
    <property type="entry name" value="HYBRID SIGNAL TRANSDUCTION HISTIDINE KINASE C"/>
    <property type="match status" value="1"/>
</dbReference>
<evidence type="ECO:0000256" key="4">
    <source>
        <dbReference type="ARBA" id="ARBA00022679"/>
    </source>
</evidence>
<keyword evidence="9" id="KW-0812">Transmembrane</keyword>
<dbReference type="FunFam" id="3.30.565.10:FF:000037">
    <property type="entry name" value="Hybrid sensor histidine kinase/response regulator"/>
    <property type="match status" value="1"/>
</dbReference>
<dbReference type="SMART" id="SM00388">
    <property type="entry name" value="HisKA"/>
    <property type="match status" value="1"/>
</dbReference>
<evidence type="ECO:0000256" key="3">
    <source>
        <dbReference type="ARBA" id="ARBA00022553"/>
    </source>
</evidence>
<evidence type="ECO:0000256" key="9">
    <source>
        <dbReference type="SAM" id="Phobius"/>
    </source>
</evidence>
<dbReference type="AlphaFoldDB" id="A0A0L0WCK6"/>
<dbReference type="Gene3D" id="2.60.40.10">
    <property type="entry name" value="Immunoglobulins"/>
    <property type="match status" value="1"/>
</dbReference>
<dbReference type="PROSITE" id="PS50109">
    <property type="entry name" value="HIS_KIN"/>
    <property type="match status" value="1"/>
</dbReference>
<keyword evidence="9" id="KW-0472">Membrane</keyword>
<evidence type="ECO:0000256" key="5">
    <source>
        <dbReference type="ARBA" id="ARBA00022741"/>
    </source>
</evidence>
<gene>
    <name evidence="11" type="ORF">CLPU_4c02440</name>
</gene>
<dbReference type="InterPro" id="IPR015943">
    <property type="entry name" value="WD40/YVTN_repeat-like_dom_sf"/>
</dbReference>
<keyword evidence="3" id="KW-0597">Phosphoprotein</keyword>
<dbReference type="STRING" id="1503.CLPU_4c02440"/>
<evidence type="ECO:0000256" key="2">
    <source>
        <dbReference type="ARBA" id="ARBA00012438"/>
    </source>
</evidence>